<dbReference type="Pfam" id="PF07690">
    <property type="entry name" value="MFS_1"/>
    <property type="match status" value="1"/>
</dbReference>
<evidence type="ECO:0000313" key="11">
    <source>
        <dbReference type="Proteomes" id="UP001149165"/>
    </source>
</evidence>
<dbReference type="InterPro" id="IPR036259">
    <property type="entry name" value="MFS_trans_sf"/>
</dbReference>
<dbReference type="CDD" id="cd17502">
    <property type="entry name" value="MFS_Azr1_MDR_like"/>
    <property type="match status" value="1"/>
</dbReference>
<evidence type="ECO:0000256" key="1">
    <source>
        <dbReference type="ARBA" id="ARBA00004141"/>
    </source>
</evidence>
<feature type="transmembrane region" description="Helical" evidence="8">
    <location>
        <begin position="70"/>
        <end position="88"/>
    </location>
</feature>
<evidence type="ECO:0000256" key="8">
    <source>
        <dbReference type="SAM" id="Phobius"/>
    </source>
</evidence>
<dbReference type="InterPro" id="IPR020846">
    <property type="entry name" value="MFS_dom"/>
</dbReference>
<dbReference type="PROSITE" id="PS50850">
    <property type="entry name" value="MFS"/>
    <property type="match status" value="1"/>
</dbReference>
<comment type="caution">
    <text evidence="10">The sequence shown here is derived from an EMBL/GenBank/DDBJ whole genome shotgun (WGS) entry which is preliminary data.</text>
</comment>
<feature type="transmembrane region" description="Helical" evidence="8">
    <location>
        <begin position="198"/>
        <end position="220"/>
    </location>
</feature>
<comment type="similarity">
    <text evidence="2">Belongs to the major facilitator superfamily. TCR/Tet family.</text>
</comment>
<keyword evidence="11" id="KW-1185">Reference proteome</keyword>
<dbReference type="OrthoDB" id="10021397at2759"/>
<feature type="transmembrane region" description="Helical" evidence="8">
    <location>
        <begin position="232"/>
        <end position="249"/>
    </location>
</feature>
<dbReference type="InterPro" id="IPR011701">
    <property type="entry name" value="MFS"/>
</dbReference>
<sequence length="575" mass="61871">MESDPKSLATDPAANQPVRSIHVSPYKELAPPQEATISPEAMEFQEMHEDEAIHDVNFAKEDIQKRVSKPVWFLIVGTMLSSTFLFALDNTIVADIQVPIIKRFGEVAKMSWIGVAFVLASASTIITWGKCYGIFSAKYLYLISIVLFEGGSALCGGANTMNAFIIGRAIAGLGGAGMYLGCLTLLTLTTSMHQRPTYMALTGITWGAGTVLGPVVGGAFSENRHAGWRWSFYINLLIGALFSPVYIFLLPKANPHPEASLRTKFLQIDYLGAVMNVGALVCLTMALNFGGDLYDWDSKQEIILWAVGGVLLLLFALQQGFTIGTTKRERIFPVELLRKPLMWLLFALMSAAGTCVFVPTYYIPIYCQFVLGDSPLGSAVRLLPFIIVMVFVGLGSGAGMSLLGFYMPWYLVGGIFCSIGGGLMSTITLSSHVAKIYGYSVVIGIGAGMFIQTGFSVAQAKVPPSKASDASTFIALAQNIGIMLSLAISGAVFQNQAVAGLHKLLPSLTREQLHAALTGASNNAMEHLPADLKMKVFETIVDVMGHTYYLVVTGGVMAAVGSLFMKASSHFDLLP</sequence>
<feature type="transmembrane region" description="Helical" evidence="8">
    <location>
        <begin position="410"/>
        <end position="430"/>
    </location>
</feature>
<feature type="transmembrane region" description="Helical" evidence="8">
    <location>
        <begin position="382"/>
        <end position="403"/>
    </location>
</feature>
<evidence type="ECO:0000256" key="3">
    <source>
        <dbReference type="ARBA" id="ARBA00022448"/>
    </source>
</evidence>
<feature type="domain" description="Major facilitator superfamily (MFS) profile" evidence="9">
    <location>
        <begin position="75"/>
        <end position="570"/>
    </location>
</feature>
<feature type="transmembrane region" description="Helical" evidence="8">
    <location>
        <begin position="302"/>
        <end position="321"/>
    </location>
</feature>
<name>A0A9W9G9B6_9EURO</name>
<evidence type="ECO:0000256" key="7">
    <source>
        <dbReference type="SAM" id="MobiDB-lite"/>
    </source>
</evidence>
<dbReference type="AlphaFoldDB" id="A0A9W9G9B6"/>
<accession>A0A9W9G9B6</accession>
<dbReference type="PANTHER" id="PTHR23501">
    <property type="entry name" value="MAJOR FACILITATOR SUPERFAMILY"/>
    <property type="match status" value="1"/>
</dbReference>
<feature type="transmembrane region" description="Helical" evidence="8">
    <location>
        <begin position="341"/>
        <end position="362"/>
    </location>
</feature>
<keyword evidence="4 8" id="KW-0812">Transmembrane</keyword>
<evidence type="ECO:0000256" key="4">
    <source>
        <dbReference type="ARBA" id="ARBA00022692"/>
    </source>
</evidence>
<dbReference type="SUPFAM" id="SSF103473">
    <property type="entry name" value="MFS general substrate transporter"/>
    <property type="match status" value="1"/>
</dbReference>
<evidence type="ECO:0000256" key="6">
    <source>
        <dbReference type="ARBA" id="ARBA00023136"/>
    </source>
</evidence>
<evidence type="ECO:0000313" key="10">
    <source>
        <dbReference type="EMBL" id="KAJ5114005.1"/>
    </source>
</evidence>
<gene>
    <name evidence="10" type="ORF">N7456_002539</name>
</gene>
<comment type="subcellular location">
    <subcellularLocation>
        <location evidence="1">Membrane</location>
        <topology evidence="1">Multi-pass membrane protein</topology>
    </subcellularLocation>
</comment>
<keyword evidence="5 8" id="KW-1133">Transmembrane helix</keyword>
<reference evidence="10" key="1">
    <citation type="submission" date="2022-11" db="EMBL/GenBank/DDBJ databases">
        <authorList>
            <person name="Petersen C."/>
        </authorList>
    </citation>
    <scope>NUCLEOTIDE SEQUENCE</scope>
    <source>
        <strain evidence="10">IBT 30069</strain>
    </source>
</reference>
<evidence type="ECO:0000259" key="9">
    <source>
        <dbReference type="PROSITE" id="PS50850"/>
    </source>
</evidence>
<evidence type="ECO:0000256" key="5">
    <source>
        <dbReference type="ARBA" id="ARBA00022989"/>
    </source>
</evidence>
<feature type="transmembrane region" description="Helical" evidence="8">
    <location>
        <begin position="140"/>
        <end position="159"/>
    </location>
</feature>
<organism evidence="10 11">
    <name type="scientific">Penicillium angulare</name>
    <dbReference type="NCBI Taxonomy" id="116970"/>
    <lineage>
        <taxon>Eukaryota</taxon>
        <taxon>Fungi</taxon>
        <taxon>Dikarya</taxon>
        <taxon>Ascomycota</taxon>
        <taxon>Pezizomycotina</taxon>
        <taxon>Eurotiomycetes</taxon>
        <taxon>Eurotiomycetidae</taxon>
        <taxon>Eurotiales</taxon>
        <taxon>Aspergillaceae</taxon>
        <taxon>Penicillium</taxon>
    </lineage>
</organism>
<dbReference type="Proteomes" id="UP001149165">
    <property type="component" value="Unassembled WGS sequence"/>
</dbReference>
<feature type="transmembrane region" description="Helical" evidence="8">
    <location>
        <begin position="470"/>
        <end position="493"/>
    </location>
</feature>
<keyword evidence="6 8" id="KW-0472">Membrane</keyword>
<reference evidence="10" key="2">
    <citation type="journal article" date="2023" name="IMA Fungus">
        <title>Comparative genomic study of the Penicillium genus elucidates a diverse pangenome and 15 lateral gene transfer events.</title>
        <authorList>
            <person name="Petersen C."/>
            <person name="Sorensen T."/>
            <person name="Nielsen M.R."/>
            <person name="Sondergaard T.E."/>
            <person name="Sorensen J.L."/>
            <person name="Fitzpatrick D.A."/>
            <person name="Frisvad J.C."/>
            <person name="Nielsen K.L."/>
        </authorList>
    </citation>
    <scope>NUCLEOTIDE SEQUENCE</scope>
    <source>
        <strain evidence="10">IBT 30069</strain>
    </source>
</reference>
<dbReference type="GO" id="GO:0022857">
    <property type="term" value="F:transmembrane transporter activity"/>
    <property type="evidence" value="ECO:0007669"/>
    <property type="project" value="InterPro"/>
</dbReference>
<feature type="transmembrane region" description="Helical" evidence="8">
    <location>
        <begin position="108"/>
        <end position="128"/>
    </location>
</feature>
<feature type="transmembrane region" description="Helical" evidence="8">
    <location>
        <begin position="270"/>
        <end position="290"/>
    </location>
</feature>
<dbReference type="Gene3D" id="1.20.1250.20">
    <property type="entry name" value="MFS general substrate transporter like domains"/>
    <property type="match status" value="1"/>
</dbReference>
<feature type="transmembrane region" description="Helical" evidence="8">
    <location>
        <begin position="165"/>
        <end position="186"/>
    </location>
</feature>
<dbReference type="EMBL" id="JAPQKH010000002">
    <property type="protein sequence ID" value="KAJ5114005.1"/>
    <property type="molecule type" value="Genomic_DNA"/>
</dbReference>
<evidence type="ECO:0000256" key="2">
    <source>
        <dbReference type="ARBA" id="ARBA00007520"/>
    </source>
</evidence>
<feature type="transmembrane region" description="Helical" evidence="8">
    <location>
        <begin position="547"/>
        <end position="565"/>
    </location>
</feature>
<dbReference type="PANTHER" id="PTHR23501:SF12">
    <property type="entry name" value="MAJOR FACILITATOR SUPERFAMILY (MFS) PROFILE DOMAIN-CONTAINING PROTEIN-RELATED"/>
    <property type="match status" value="1"/>
</dbReference>
<feature type="transmembrane region" description="Helical" evidence="8">
    <location>
        <begin position="436"/>
        <end position="458"/>
    </location>
</feature>
<proteinExistence type="inferred from homology"/>
<dbReference type="GO" id="GO:0005886">
    <property type="term" value="C:plasma membrane"/>
    <property type="evidence" value="ECO:0007669"/>
    <property type="project" value="TreeGrafter"/>
</dbReference>
<feature type="region of interest" description="Disordered" evidence="7">
    <location>
        <begin position="1"/>
        <end position="26"/>
    </location>
</feature>
<protein>
    <recommendedName>
        <fullName evidence="9">Major facilitator superfamily (MFS) profile domain-containing protein</fullName>
    </recommendedName>
</protein>
<keyword evidence="3" id="KW-0813">Transport</keyword>